<feature type="compositionally biased region" description="Basic and acidic residues" evidence="1">
    <location>
        <begin position="32"/>
        <end position="47"/>
    </location>
</feature>
<gene>
    <name evidence="2" type="ORF">GUY60_04520</name>
</gene>
<dbReference type="Proteomes" id="UP000598297">
    <property type="component" value="Unassembled WGS sequence"/>
</dbReference>
<evidence type="ECO:0000256" key="1">
    <source>
        <dbReference type="SAM" id="MobiDB-lite"/>
    </source>
</evidence>
<comment type="caution">
    <text evidence="2">The sequence shown here is derived from an EMBL/GenBank/DDBJ whole genome shotgun (WGS) entry which is preliminary data.</text>
</comment>
<feature type="compositionally biased region" description="Basic residues" evidence="1">
    <location>
        <begin position="55"/>
        <end position="64"/>
    </location>
</feature>
<keyword evidence="3" id="KW-1185">Reference proteome</keyword>
<organism evidence="2 3">
    <name type="scientific">Streptomyces boluensis</name>
    <dbReference type="NCBI Taxonomy" id="1775135"/>
    <lineage>
        <taxon>Bacteria</taxon>
        <taxon>Bacillati</taxon>
        <taxon>Actinomycetota</taxon>
        <taxon>Actinomycetes</taxon>
        <taxon>Kitasatosporales</taxon>
        <taxon>Streptomycetaceae</taxon>
        <taxon>Streptomyces</taxon>
    </lineage>
</organism>
<dbReference type="GO" id="GO:0003989">
    <property type="term" value="F:acetyl-CoA carboxylase activity"/>
    <property type="evidence" value="ECO:0007669"/>
    <property type="project" value="InterPro"/>
</dbReference>
<reference evidence="2" key="1">
    <citation type="submission" date="2020-01" db="EMBL/GenBank/DDBJ databases">
        <title>Whole-genome analyses of novel actinobacteria.</title>
        <authorList>
            <person name="Sahin N."/>
        </authorList>
    </citation>
    <scope>NUCLEOTIDE SEQUENCE</scope>
    <source>
        <strain evidence="2">YC537</strain>
    </source>
</reference>
<dbReference type="GO" id="GO:0004658">
    <property type="term" value="F:propionyl-CoA carboxylase activity"/>
    <property type="evidence" value="ECO:0007669"/>
    <property type="project" value="InterPro"/>
</dbReference>
<evidence type="ECO:0000313" key="2">
    <source>
        <dbReference type="EMBL" id="NBE50703.1"/>
    </source>
</evidence>
<dbReference type="EMBL" id="JAAAHS010000018">
    <property type="protein sequence ID" value="NBE50703.1"/>
    <property type="molecule type" value="Genomic_DNA"/>
</dbReference>
<dbReference type="Pfam" id="PF13822">
    <property type="entry name" value="ACC_epsilon"/>
    <property type="match status" value="1"/>
</dbReference>
<name>A0A964UK68_9ACTN</name>
<accession>A0A964UK68</accession>
<feature type="region of interest" description="Disordered" evidence="1">
    <location>
        <begin position="30"/>
        <end position="64"/>
    </location>
</feature>
<evidence type="ECO:0008006" key="4">
    <source>
        <dbReference type="Google" id="ProtNLM"/>
    </source>
</evidence>
<protein>
    <recommendedName>
        <fullName evidence="4">Acyl-CoA carboxylase subunit epsilon</fullName>
    </recommendedName>
</protein>
<dbReference type="InterPro" id="IPR032716">
    <property type="entry name" value="ACC_epsilon"/>
</dbReference>
<proteinExistence type="predicted"/>
<evidence type="ECO:0000313" key="3">
    <source>
        <dbReference type="Proteomes" id="UP000598297"/>
    </source>
</evidence>
<sequence length="64" mass="7283">MIKVVRGRPNHLELAAFTAVFMALVRGSHTLSEPDPRSRRAGWDHQPPHLPAHSWRARRASPPR</sequence>
<dbReference type="RefSeq" id="WP_161693993.1">
    <property type="nucleotide sequence ID" value="NZ_JAAAHS010000018.1"/>
</dbReference>
<dbReference type="AlphaFoldDB" id="A0A964UK68"/>